<evidence type="ECO:0000313" key="2">
    <source>
        <dbReference type="Proteomes" id="UP000030129"/>
    </source>
</evidence>
<dbReference type="RefSeq" id="WP_035132099.1">
    <property type="nucleotide sequence ID" value="NZ_JRLV01000005.1"/>
</dbReference>
<protein>
    <recommendedName>
        <fullName evidence="3">Lipoprotein</fullName>
    </recommendedName>
</protein>
<organism evidence="1 2">
    <name type="scientific">Flavobacterium beibuense F44-8</name>
    <dbReference type="NCBI Taxonomy" id="1406840"/>
    <lineage>
        <taxon>Bacteria</taxon>
        <taxon>Pseudomonadati</taxon>
        <taxon>Bacteroidota</taxon>
        <taxon>Flavobacteriia</taxon>
        <taxon>Flavobacteriales</taxon>
        <taxon>Flavobacteriaceae</taxon>
        <taxon>Flavobacterium</taxon>
    </lineage>
</organism>
<accession>A0A0A2LRT0</accession>
<dbReference type="PROSITE" id="PS51257">
    <property type="entry name" value="PROKAR_LIPOPROTEIN"/>
    <property type="match status" value="1"/>
</dbReference>
<gene>
    <name evidence="1" type="ORF">Q763_05960</name>
</gene>
<name>A0A0A2LRT0_9FLAO</name>
<comment type="caution">
    <text evidence="1">The sequence shown here is derived from an EMBL/GenBank/DDBJ whole genome shotgun (WGS) entry which is preliminary data.</text>
</comment>
<evidence type="ECO:0000313" key="1">
    <source>
        <dbReference type="EMBL" id="KGO82634.1"/>
    </source>
</evidence>
<reference evidence="1 2" key="1">
    <citation type="submission" date="2013-09" db="EMBL/GenBank/DDBJ databases">
        <authorList>
            <person name="Zeng Z."/>
            <person name="Chen C."/>
        </authorList>
    </citation>
    <scope>NUCLEOTIDE SEQUENCE [LARGE SCALE GENOMIC DNA]</scope>
    <source>
        <strain evidence="1 2">F44-8</strain>
    </source>
</reference>
<dbReference type="AlphaFoldDB" id="A0A0A2LRT0"/>
<dbReference type="STRING" id="1406840.Q763_05960"/>
<dbReference type="eggNOG" id="ENOG5032SCX">
    <property type="taxonomic scope" value="Bacteria"/>
</dbReference>
<evidence type="ECO:0008006" key="3">
    <source>
        <dbReference type="Google" id="ProtNLM"/>
    </source>
</evidence>
<proteinExistence type="predicted"/>
<sequence length="148" mass="16427">MKSPVRFLITAFCALTICSCQKAKETINKGGEAVGETATEFIEGVSEGVDRTLECKISLSEKLINEGIKTGKFYIEDEGNSKDNKLVIYIITEKAINDTLTFTVKDKKGVEFGREKLVLNTKSGDASYYDVVFDTRTDIEAKSTIEIY</sequence>
<dbReference type="Proteomes" id="UP000030129">
    <property type="component" value="Unassembled WGS sequence"/>
</dbReference>
<keyword evidence="2" id="KW-1185">Reference proteome</keyword>
<dbReference type="EMBL" id="JRLV01000005">
    <property type="protein sequence ID" value="KGO82634.1"/>
    <property type="molecule type" value="Genomic_DNA"/>
</dbReference>